<dbReference type="InterPro" id="IPR003362">
    <property type="entry name" value="Bact_transf"/>
</dbReference>
<dbReference type="Pfam" id="PF02397">
    <property type="entry name" value="Bac_transf"/>
    <property type="match status" value="1"/>
</dbReference>
<evidence type="ECO:0000313" key="10">
    <source>
        <dbReference type="Proteomes" id="UP000004931"/>
    </source>
</evidence>
<dbReference type="NCBIfam" id="TIGR03013">
    <property type="entry name" value="EpsB_2"/>
    <property type="match status" value="1"/>
</dbReference>
<evidence type="ECO:0000313" key="9">
    <source>
        <dbReference type="EMBL" id="EAW30035.1"/>
    </source>
</evidence>
<dbReference type="GO" id="GO:0016020">
    <property type="term" value="C:membrane"/>
    <property type="evidence" value="ECO:0007669"/>
    <property type="project" value="UniProtKB-SubCell"/>
</dbReference>
<sequence length="500" mass="55780">MLPSGRQFSSGGLYFGSNSTLLIAVTKDHLVAHTRIFNHYLHSSYIILGVLEFAVLVLGVYLAFYIALPADQFSLISVEGTWITRALVFAFIMHSATLGMGVYQSFLREGFTSMVLRTVVAYCLLGCLVYTVLHLTFDTLYLGDTTLLLAIVVSMLAIVVLRWCFFKAVDVSQLRRRVVFYGAGVKAVNLLAVLTQGGKQLGSEVIGCVPAGDECNVDKGLIIAPPGNWLDFIRDQNVSEIVVVADERRRGEGGGLPLSDLLDCKLAGTSVIDAINFCERETGKVELDLLNPGWMLFSDGFRFSQARDIAKRIFDLLVCFVLLLLAWPLMILTMLAIVVETGRPVIYKQVRVGLNGRTFEVLKFRSMVKNAEKDGKAVWAQQNDSRVTPVGNFIRNTRLDELPQLWNVLKGDMSFVGPRPERPEFVDELAKTIPYYQERHRVKPGLMGWAQLNYAYGASEEDAAQKLRYDLYYTKNHSLLLDILTALQTVEVILLGKGVR</sequence>
<keyword evidence="5 7" id="KW-1133">Transmembrane helix</keyword>
<feature type="transmembrane region" description="Helical" evidence="7">
    <location>
        <begin position="45"/>
        <end position="70"/>
    </location>
</feature>
<keyword evidence="3 9" id="KW-0808">Transferase</keyword>
<gene>
    <name evidence="9" type="ORF">GP2143_01280</name>
</gene>
<dbReference type="EMBL" id="AAVT01000011">
    <property type="protein sequence ID" value="EAW30035.1"/>
    <property type="molecule type" value="Genomic_DNA"/>
</dbReference>
<protein>
    <submittedName>
        <fullName evidence="9">Sugar transferase involved in lipopolysaccharide synthesis</fullName>
    </submittedName>
</protein>
<evidence type="ECO:0000256" key="5">
    <source>
        <dbReference type="ARBA" id="ARBA00022989"/>
    </source>
</evidence>
<comment type="caution">
    <text evidence="9">The sequence shown here is derived from an EMBL/GenBank/DDBJ whole genome shotgun (WGS) entry which is preliminary data.</text>
</comment>
<feature type="transmembrane region" description="Helical" evidence="7">
    <location>
        <begin position="313"/>
        <end position="339"/>
    </location>
</feature>
<dbReference type="STRING" id="247633.GP2143_01280"/>
<evidence type="ECO:0000256" key="3">
    <source>
        <dbReference type="ARBA" id="ARBA00022679"/>
    </source>
</evidence>
<comment type="subcellular location">
    <subcellularLocation>
        <location evidence="1">Membrane</location>
        <topology evidence="1">Multi-pass membrane protein</topology>
    </subcellularLocation>
</comment>
<dbReference type="InterPro" id="IPR017475">
    <property type="entry name" value="EPS_sugar_tfrase"/>
</dbReference>
<organism evidence="9 10">
    <name type="scientific">marine gamma proteobacterium HTCC2143</name>
    <dbReference type="NCBI Taxonomy" id="247633"/>
    <lineage>
        <taxon>Bacteria</taxon>
        <taxon>Pseudomonadati</taxon>
        <taxon>Pseudomonadota</taxon>
        <taxon>Gammaproteobacteria</taxon>
        <taxon>Cellvibrionales</taxon>
        <taxon>Spongiibacteraceae</taxon>
        <taxon>BD1-7 clade</taxon>
    </lineage>
</organism>
<reference evidence="9 10" key="1">
    <citation type="journal article" date="2010" name="J. Bacteriol.">
        <title>Genome sequence of the oligotrophic marine Gammaproteobacterium HTCC2143, isolated from the Oregon Coast.</title>
        <authorList>
            <person name="Oh H.M."/>
            <person name="Kang I."/>
            <person name="Ferriera S."/>
            <person name="Giovannoni S.J."/>
            <person name="Cho J.C."/>
        </authorList>
    </citation>
    <scope>NUCLEOTIDE SEQUENCE [LARGE SCALE GENOMIC DNA]</scope>
    <source>
        <strain evidence="9 10">HTCC2143</strain>
    </source>
</reference>
<proteinExistence type="inferred from homology"/>
<dbReference type="Proteomes" id="UP000004931">
    <property type="component" value="Unassembled WGS sequence"/>
</dbReference>
<accession>A0YGJ4</accession>
<dbReference type="GO" id="GO:0016780">
    <property type="term" value="F:phosphotransferase activity, for other substituted phosphate groups"/>
    <property type="evidence" value="ECO:0007669"/>
    <property type="project" value="TreeGrafter"/>
</dbReference>
<comment type="similarity">
    <text evidence="2">Belongs to the bacterial sugar transferase family.</text>
</comment>
<keyword evidence="4 7" id="KW-0812">Transmembrane</keyword>
<dbReference type="NCBIfam" id="TIGR03025">
    <property type="entry name" value="EPS_sugtrans"/>
    <property type="match status" value="1"/>
</dbReference>
<dbReference type="eggNOG" id="COG2148">
    <property type="taxonomic scope" value="Bacteria"/>
</dbReference>
<dbReference type="OrthoDB" id="9808602at2"/>
<keyword evidence="10" id="KW-1185">Reference proteome</keyword>
<evidence type="ECO:0000256" key="6">
    <source>
        <dbReference type="ARBA" id="ARBA00023136"/>
    </source>
</evidence>
<feature type="transmembrane region" description="Helical" evidence="7">
    <location>
        <begin position="115"/>
        <end position="135"/>
    </location>
</feature>
<keyword evidence="6 7" id="KW-0472">Membrane</keyword>
<evidence type="ECO:0000259" key="8">
    <source>
        <dbReference type="Pfam" id="PF02397"/>
    </source>
</evidence>
<evidence type="ECO:0000256" key="2">
    <source>
        <dbReference type="ARBA" id="ARBA00006464"/>
    </source>
</evidence>
<dbReference type="PANTHER" id="PTHR30576:SF0">
    <property type="entry name" value="UNDECAPRENYL-PHOSPHATE N-ACETYLGALACTOSAMINYL 1-PHOSPHATE TRANSFERASE-RELATED"/>
    <property type="match status" value="1"/>
</dbReference>
<dbReference type="PANTHER" id="PTHR30576">
    <property type="entry name" value="COLANIC BIOSYNTHESIS UDP-GLUCOSE LIPID CARRIER TRANSFERASE"/>
    <property type="match status" value="1"/>
</dbReference>
<evidence type="ECO:0000256" key="4">
    <source>
        <dbReference type="ARBA" id="ARBA00022692"/>
    </source>
</evidence>
<feature type="transmembrane region" description="Helical" evidence="7">
    <location>
        <begin position="147"/>
        <end position="166"/>
    </location>
</feature>
<evidence type="ECO:0000256" key="1">
    <source>
        <dbReference type="ARBA" id="ARBA00004141"/>
    </source>
</evidence>
<feature type="domain" description="Bacterial sugar transferase" evidence="8">
    <location>
        <begin position="311"/>
        <end position="494"/>
    </location>
</feature>
<dbReference type="InterPro" id="IPR017464">
    <property type="entry name" value="Sugar_tfrase_EpsB_2"/>
</dbReference>
<evidence type="ECO:0000256" key="7">
    <source>
        <dbReference type="SAM" id="Phobius"/>
    </source>
</evidence>
<feature type="transmembrane region" description="Helical" evidence="7">
    <location>
        <begin position="82"/>
        <end position="103"/>
    </location>
</feature>
<name>A0YGJ4_9GAMM</name>
<dbReference type="AlphaFoldDB" id="A0YGJ4"/>